<keyword evidence="1" id="KW-0472">Membrane</keyword>
<dbReference type="RefSeq" id="WP_138162233.1">
    <property type="nucleotide sequence ID" value="NZ_VAUA01000003.1"/>
</dbReference>
<protein>
    <submittedName>
        <fullName evidence="2">Uncharacterized protein</fullName>
    </submittedName>
</protein>
<evidence type="ECO:0000256" key="1">
    <source>
        <dbReference type="SAM" id="Phobius"/>
    </source>
</evidence>
<evidence type="ECO:0000313" key="3">
    <source>
        <dbReference type="Proteomes" id="UP000305041"/>
    </source>
</evidence>
<dbReference type="EMBL" id="VAUA01000003">
    <property type="protein sequence ID" value="TLP67014.1"/>
    <property type="molecule type" value="Genomic_DNA"/>
</dbReference>
<name>A0ABY2UWL5_9RHOB</name>
<comment type="caution">
    <text evidence="2">The sequence shown here is derived from an EMBL/GenBank/DDBJ whole genome shotgun (WGS) entry which is preliminary data.</text>
</comment>
<proteinExistence type="predicted"/>
<keyword evidence="1" id="KW-0812">Transmembrane</keyword>
<accession>A0ABY2UWL5</accession>
<feature type="transmembrane region" description="Helical" evidence="1">
    <location>
        <begin position="173"/>
        <end position="192"/>
    </location>
</feature>
<keyword evidence="1" id="KW-1133">Transmembrane helix</keyword>
<sequence>MIAKPEDLLGLLGSPFPGEPFAFEKGPVRTEVGEAYPWGEYGLLALDFPDRGATVSFCDTPPFSYDSVTFYENAPKDASDQVKLSARQPLPDGLHWDLTVDGVRKILGSPLSHGRGNSVGLSIEVPWGTNDTLNYKLQNALYVSFAFFDGKLYSVEYSDQALKPQRHDPMETWKARLIMGVAVMFGGLVFWLKQQVR</sequence>
<gene>
    <name evidence="2" type="ORF">FEE96_06590</name>
</gene>
<evidence type="ECO:0000313" key="2">
    <source>
        <dbReference type="EMBL" id="TLP67014.1"/>
    </source>
</evidence>
<dbReference type="Proteomes" id="UP000305041">
    <property type="component" value="Unassembled WGS sequence"/>
</dbReference>
<reference evidence="2 3" key="1">
    <citation type="submission" date="2019-05" db="EMBL/GenBank/DDBJ databases">
        <title>Draft genome sequence of Pelagicola sp. DSW4-44.</title>
        <authorList>
            <person name="Oh J."/>
        </authorList>
    </citation>
    <scope>NUCLEOTIDE SEQUENCE [LARGE SCALE GENOMIC DNA]</scope>
    <source>
        <strain evidence="2 3">DSW4-44</strain>
    </source>
</reference>
<keyword evidence="3" id="KW-1185">Reference proteome</keyword>
<organism evidence="2 3">
    <name type="scientific">Parasedimentitalea maritima</name>
    <dbReference type="NCBI Taxonomy" id="2578117"/>
    <lineage>
        <taxon>Bacteria</taxon>
        <taxon>Pseudomonadati</taxon>
        <taxon>Pseudomonadota</taxon>
        <taxon>Alphaproteobacteria</taxon>
        <taxon>Rhodobacterales</taxon>
        <taxon>Paracoccaceae</taxon>
        <taxon>Parasedimentitalea</taxon>
    </lineage>
</organism>